<proteinExistence type="predicted"/>
<protein>
    <recommendedName>
        <fullName evidence="1">DUF5641 domain-containing protein</fullName>
    </recommendedName>
</protein>
<evidence type="ECO:0000313" key="3">
    <source>
        <dbReference type="Proteomes" id="UP001314205"/>
    </source>
</evidence>
<feature type="domain" description="DUF5641" evidence="1">
    <location>
        <begin position="90"/>
        <end position="182"/>
    </location>
</feature>
<name>A0AAV1KZX2_9NEOP</name>
<organism evidence="2 3">
    <name type="scientific">Parnassius mnemosyne</name>
    <name type="common">clouded apollo</name>
    <dbReference type="NCBI Taxonomy" id="213953"/>
    <lineage>
        <taxon>Eukaryota</taxon>
        <taxon>Metazoa</taxon>
        <taxon>Ecdysozoa</taxon>
        <taxon>Arthropoda</taxon>
        <taxon>Hexapoda</taxon>
        <taxon>Insecta</taxon>
        <taxon>Pterygota</taxon>
        <taxon>Neoptera</taxon>
        <taxon>Endopterygota</taxon>
        <taxon>Lepidoptera</taxon>
        <taxon>Glossata</taxon>
        <taxon>Ditrysia</taxon>
        <taxon>Papilionoidea</taxon>
        <taxon>Papilionidae</taxon>
        <taxon>Parnassiinae</taxon>
        <taxon>Parnassini</taxon>
        <taxon>Parnassius</taxon>
        <taxon>Driopa</taxon>
    </lineage>
</organism>
<evidence type="ECO:0000259" key="1">
    <source>
        <dbReference type="Pfam" id="PF18701"/>
    </source>
</evidence>
<dbReference type="EMBL" id="CAVLGL010000082">
    <property type="protein sequence ID" value="CAK1587364.1"/>
    <property type="molecule type" value="Genomic_DNA"/>
</dbReference>
<evidence type="ECO:0000313" key="2">
    <source>
        <dbReference type="EMBL" id="CAK1587364.1"/>
    </source>
</evidence>
<dbReference type="Pfam" id="PF18701">
    <property type="entry name" value="DUF5641"/>
    <property type="match status" value="1"/>
</dbReference>
<dbReference type="InterPro" id="IPR040676">
    <property type="entry name" value="DUF5641"/>
</dbReference>
<dbReference type="AlphaFoldDB" id="A0AAV1KZX2"/>
<sequence>MTRVLAYILRFVQNAKSKSVSKNKLNYITTQELDLSLSMILKYEQEKYLSEDIHALKCKKTIVKGHFLIGTALNTYPEPNVNITKQSQFWKTCNEIKMSFWKVWSKHYLNLLQSRPKWQDIQPNVKVGALVILRDDNLSPLYWPLARVINTYPGKDGKVRVVEVKTANGHTHKRAVMKVCVLPLECSGAG</sequence>
<dbReference type="PANTHER" id="PTHR47331:SF6">
    <property type="entry name" value="DOUBLECORTIN DOMAIN-CONTAINING PROTEIN"/>
    <property type="match status" value="1"/>
</dbReference>
<dbReference type="PANTHER" id="PTHR47331">
    <property type="entry name" value="PHD-TYPE DOMAIN-CONTAINING PROTEIN"/>
    <property type="match status" value="1"/>
</dbReference>
<gene>
    <name evidence="2" type="ORF">PARMNEM_LOCUS8206</name>
</gene>
<accession>A0AAV1KZX2</accession>
<reference evidence="2 3" key="1">
    <citation type="submission" date="2023-11" db="EMBL/GenBank/DDBJ databases">
        <authorList>
            <person name="Hedman E."/>
            <person name="Englund M."/>
            <person name="Stromberg M."/>
            <person name="Nyberg Akerstrom W."/>
            <person name="Nylinder S."/>
            <person name="Jareborg N."/>
            <person name="Kallberg Y."/>
            <person name="Kronander E."/>
        </authorList>
    </citation>
    <scope>NUCLEOTIDE SEQUENCE [LARGE SCALE GENOMIC DNA]</scope>
</reference>
<dbReference type="Proteomes" id="UP001314205">
    <property type="component" value="Unassembled WGS sequence"/>
</dbReference>
<keyword evidence="3" id="KW-1185">Reference proteome</keyword>
<comment type="caution">
    <text evidence="2">The sequence shown here is derived from an EMBL/GenBank/DDBJ whole genome shotgun (WGS) entry which is preliminary data.</text>
</comment>